<accession>A0ABU8BQH1</accession>
<evidence type="ECO:0000259" key="1">
    <source>
        <dbReference type="Pfam" id="PF12697"/>
    </source>
</evidence>
<keyword evidence="2" id="KW-0378">Hydrolase</keyword>
<dbReference type="SUPFAM" id="SSF53474">
    <property type="entry name" value="alpha/beta-Hydrolases"/>
    <property type="match status" value="1"/>
</dbReference>
<sequence>MLEQALMFGVPAGLAALTAARARLREARREARFPPIGQRITVEGRQIHLWQAGDGPDLVLIHGSSANLREFMDLAGELAKNFRVTLVDRPGLGWSDGGRDDLGEQARLMALAVQAAGVNRPLVLGHSYGGAVALAWGLHAPVAGLALVSGVAMPWEGGLDPWYRVNRPALVRALILPLVVAFVPRSRVESAIASVFAPQPCPPGYATASGIPLVLRRRAMDANIRQVNSLLGHVRAMVPLYSRLTMPVEILHGDSDSVVPHHIHALPLAQSLPDAALTLLPGVGHMPHQTHPADVLAAVKRLAARAGLPLDCREATV</sequence>
<reference evidence="2" key="1">
    <citation type="submission" date="2024-02" db="EMBL/GenBank/DDBJ databases">
        <title>Genome sequences of strain Gemmobacter sp. JM10B15.</title>
        <authorList>
            <person name="Zhang M."/>
        </authorList>
    </citation>
    <scope>NUCLEOTIDE SEQUENCE</scope>
    <source>
        <strain evidence="2">JM10B15</strain>
    </source>
</reference>
<name>A0ABU8BQH1_9RHOB</name>
<dbReference type="Proteomes" id="UP001431963">
    <property type="component" value="Unassembled WGS sequence"/>
</dbReference>
<keyword evidence="3" id="KW-1185">Reference proteome</keyword>
<dbReference type="PANTHER" id="PTHR46438">
    <property type="entry name" value="ALPHA/BETA-HYDROLASES SUPERFAMILY PROTEIN"/>
    <property type="match status" value="1"/>
</dbReference>
<protein>
    <submittedName>
        <fullName evidence="2">Alpha/beta hydrolase</fullName>
    </submittedName>
</protein>
<gene>
    <name evidence="2" type="ORF">V6590_02205</name>
</gene>
<dbReference type="GO" id="GO:0016787">
    <property type="term" value="F:hydrolase activity"/>
    <property type="evidence" value="ECO:0007669"/>
    <property type="project" value="UniProtKB-KW"/>
</dbReference>
<dbReference type="RefSeq" id="WP_335418862.1">
    <property type="nucleotide sequence ID" value="NZ_JBALHR010000001.1"/>
</dbReference>
<evidence type="ECO:0000313" key="2">
    <source>
        <dbReference type="EMBL" id="MEH7826952.1"/>
    </source>
</evidence>
<dbReference type="Pfam" id="PF12697">
    <property type="entry name" value="Abhydrolase_6"/>
    <property type="match status" value="1"/>
</dbReference>
<evidence type="ECO:0000313" key="3">
    <source>
        <dbReference type="Proteomes" id="UP001431963"/>
    </source>
</evidence>
<dbReference type="EMBL" id="JBALHR010000001">
    <property type="protein sequence ID" value="MEH7826952.1"/>
    <property type="molecule type" value="Genomic_DNA"/>
</dbReference>
<dbReference type="Gene3D" id="3.40.50.1820">
    <property type="entry name" value="alpha/beta hydrolase"/>
    <property type="match status" value="1"/>
</dbReference>
<proteinExistence type="predicted"/>
<dbReference type="PRINTS" id="PR00111">
    <property type="entry name" value="ABHYDROLASE"/>
</dbReference>
<comment type="caution">
    <text evidence="2">The sequence shown here is derived from an EMBL/GenBank/DDBJ whole genome shotgun (WGS) entry which is preliminary data.</text>
</comment>
<organism evidence="2 3">
    <name type="scientific">Gemmobacter denitrificans</name>
    <dbReference type="NCBI Taxonomy" id="3123040"/>
    <lineage>
        <taxon>Bacteria</taxon>
        <taxon>Pseudomonadati</taxon>
        <taxon>Pseudomonadota</taxon>
        <taxon>Alphaproteobacteria</taxon>
        <taxon>Rhodobacterales</taxon>
        <taxon>Paracoccaceae</taxon>
        <taxon>Gemmobacter</taxon>
    </lineage>
</organism>
<dbReference type="InterPro" id="IPR029058">
    <property type="entry name" value="AB_hydrolase_fold"/>
</dbReference>
<dbReference type="InterPro" id="IPR000073">
    <property type="entry name" value="AB_hydrolase_1"/>
</dbReference>
<feature type="domain" description="AB hydrolase-1" evidence="1">
    <location>
        <begin position="58"/>
        <end position="298"/>
    </location>
</feature>